<organism evidence="3 4">
    <name type="scientific">Heliocybe sulcata</name>
    <dbReference type="NCBI Taxonomy" id="5364"/>
    <lineage>
        <taxon>Eukaryota</taxon>
        <taxon>Fungi</taxon>
        <taxon>Dikarya</taxon>
        <taxon>Basidiomycota</taxon>
        <taxon>Agaricomycotina</taxon>
        <taxon>Agaricomycetes</taxon>
        <taxon>Gloeophyllales</taxon>
        <taxon>Gloeophyllaceae</taxon>
        <taxon>Heliocybe</taxon>
    </lineage>
</organism>
<feature type="domain" description="DUF7788" evidence="2">
    <location>
        <begin position="505"/>
        <end position="736"/>
    </location>
</feature>
<evidence type="ECO:0000259" key="2">
    <source>
        <dbReference type="Pfam" id="PF25043"/>
    </source>
</evidence>
<dbReference type="InterPro" id="IPR011205">
    <property type="entry name" value="UCP015417_vWA"/>
</dbReference>
<reference evidence="3 4" key="1">
    <citation type="journal article" date="2019" name="Nat. Ecol. Evol.">
        <title>Megaphylogeny resolves global patterns of mushroom evolution.</title>
        <authorList>
            <person name="Varga T."/>
            <person name="Krizsan K."/>
            <person name="Foldi C."/>
            <person name="Dima B."/>
            <person name="Sanchez-Garcia M."/>
            <person name="Sanchez-Ramirez S."/>
            <person name="Szollosi G.J."/>
            <person name="Szarkandi J.G."/>
            <person name="Papp V."/>
            <person name="Albert L."/>
            <person name="Andreopoulos W."/>
            <person name="Angelini C."/>
            <person name="Antonin V."/>
            <person name="Barry K.W."/>
            <person name="Bougher N.L."/>
            <person name="Buchanan P."/>
            <person name="Buyck B."/>
            <person name="Bense V."/>
            <person name="Catcheside P."/>
            <person name="Chovatia M."/>
            <person name="Cooper J."/>
            <person name="Damon W."/>
            <person name="Desjardin D."/>
            <person name="Finy P."/>
            <person name="Geml J."/>
            <person name="Haridas S."/>
            <person name="Hughes K."/>
            <person name="Justo A."/>
            <person name="Karasinski D."/>
            <person name="Kautmanova I."/>
            <person name="Kiss B."/>
            <person name="Kocsube S."/>
            <person name="Kotiranta H."/>
            <person name="LaButti K.M."/>
            <person name="Lechner B.E."/>
            <person name="Liimatainen K."/>
            <person name="Lipzen A."/>
            <person name="Lukacs Z."/>
            <person name="Mihaltcheva S."/>
            <person name="Morgado L.N."/>
            <person name="Niskanen T."/>
            <person name="Noordeloos M.E."/>
            <person name="Ohm R.A."/>
            <person name="Ortiz-Santana B."/>
            <person name="Ovrebo C."/>
            <person name="Racz N."/>
            <person name="Riley R."/>
            <person name="Savchenko A."/>
            <person name="Shiryaev A."/>
            <person name="Soop K."/>
            <person name="Spirin V."/>
            <person name="Szebenyi C."/>
            <person name="Tomsovsky M."/>
            <person name="Tulloss R.E."/>
            <person name="Uehling J."/>
            <person name="Grigoriev I.V."/>
            <person name="Vagvolgyi C."/>
            <person name="Papp T."/>
            <person name="Martin F.M."/>
            <person name="Miettinen O."/>
            <person name="Hibbett D.S."/>
            <person name="Nagy L.G."/>
        </authorList>
    </citation>
    <scope>NUCLEOTIDE SEQUENCE [LARGE SCALE GENOMIC DNA]</scope>
    <source>
        <strain evidence="3 4">OMC1185</strain>
    </source>
</reference>
<dbReference type="InterPro" id="IPR036465">
    <property type="entry name" value="vWFA_dom_sf"/>
</dbReference>
<dbReference type="EMBL" id="ML213512">
    <property type="protein sequence ID" value="TFK50776.1"/>
    <property type="molecule type" value="Genomic_DNA"/>
</dbReference>
<dbReference type="AlphaFoldDB" id="A0A5C3N2X5"/>
<keyword evidence="4" id="KW-1185">Reference proteome</keyword>
<dbReference type="Pfam" id="PF25043">
    <property type="entry name" value="DUF7788"/>
    <property type="match status" value="1"/>
</dbReference>
<feature type="domain" description="DUF2828" evidence="1">
    <location>
        <begin position="65"/>
        <end position="503"/>
    </location>
</feature>
<name>A0A5C3N2X5_9AGAM</name>
<dbReference type="PANTHER" id="PTHR31373:SF27">
    <property type="entry name" value="TROVE DOMAIN-CONTAINING PROTEIN"/>
    <property type="match status" value="1"/>
</dbReference>
<dbReference type="InterPro" id="IPR056690">
    <property type="entry name" value="DUF7788"/>
</dbReference>
<sequence length="749" mass="83615">MASTPAAVATSQTVTLPFIEELYNPNFLDVLLPASQKPAPVARAVETPGNPMIDALKSTTNHTLTWNDSPAFNSTGSATLNAFQSLTSYASWDTIDSALTKAWKEDPGVTLRLIWNTRSIHDGKGEKELFYQTFAWLYMNHPRTAISNLPYLVAPVCKAKGSKNRRGEDRCHGYWKDLLNILGLATLDELGFLETPSSAKFLHSPRTPRRNWMRNSAKTEVRAKDEAERAARIQEAIKYNAQVKEAAKEKRVRAHAVSYERLTGKLQDAKYRALYVAVARLFAGKLAEDVQTLESLESLPEDAERKERLDILRQLSLAGKWAPTPGGSHDRQTNIATAICQLLHRAGHIHASEPLDAQSGWPVIGAHIARSYYQRWILRPLRSALACPEPLMSANRWKEIEYNRVPSLCMQQNKEHFARHNIEGFARYLMDVESGKKTISGATLMPHELVKEVLVGLDYLHHVPDPKRPSIKDVKKQIAEMKARVVEGQWKTLIARLREAGTLENSLAVCDVSGSMGLAYTDRNKGVQPIWPALALSLVLAQLGKPPFNNGFITFSASPRFVEVNPEEQGLAATLQKMQASDWGMNTNLHAVFVDLLLPLAVKHAVKPEDMIKRLFIFSDMQFDEADGTSRDPAHWQTNHDAIEKAYREAGYEVPEIVYWNLSPQFASVPVQAERKGTALMSGFSPAMLKAFMGEETESDQEDMSEWTAVSQNGEAGEVKKTSEDEFNPVNVMKKALGMESYNGLVIVN</sequence>
<evidence type="ECO:0000259" key="1">
    <source>
        <dbReference type="Pfam" id="PF11443"/>
    </source>
</evidence>
<dbReference type="Proteomes" id="UP000305948">
    <property type="component" value="Unassembled WGS sequence"/>
</dbReference>
<dbReference type="InterPro" id="IPR058580">
    <property type="entry name" value="DUF2828"/>
</dbReference>
<dbReference type="OrthoDB" id="1149618at2759"/>
<evidence type="ECO:0000313" key="4">
    <source>
        <dbReference type="Proteomes" id="UP000305948"/>
    </source>
</evidence>
<dbReference type="SUPFAM" id="SSF53300">
    <property type="entry name" value="vWA-like"/>
    <property type="match status" value="1"/>
</dbReference>
<proteinExistence type="predicted"/>
<gene>
    <name evidence="3" type="ORF">OE88DRAFT_1659837</name>
</gene>
<dbReference type="Pfam" id="PF11443">
    <property type="entry name" value="DUF2828"/>
    <property type="match status" value="1"/>
</dbReference>
<accession>A0A5C3N2X5</accession>
<dbReference type="PIRSF" id="PIRSF015417">
    <property type="entry name" value="T31B5_30_vWA"/>
    <property type="match status" value="1"/>
</dbReference>
<protein>
    <submittedName>
        <fullName evidence="3">Uncharacterized protein</fullName>
    </submittedName>
</protein>
<dbReference type="PANTHER" id="PTHR31373">
    <property type="entry name" value="OS06G0652100 PROTEIN"/>
    <property type="match status" value="1"/>
</dbReference>
<dbReference type="Gene3D" id="3.40.50.410">
    <property type="entry name" value="von Willebrand factor, type A domain"/>
    <property type="match status" value="1"/>
</dbReference>
<evidence type="ECO:0000313" key="3">
    <source>
        <dbReference type="EMBL" id="TFK50776.1"/>
    </source>
</evidence>